<accession>A0A1M5FCB9</accession>
<evidence type="ECO:0000259" key="1">
    <source>
        <dbReference type="Pfam" id="PF12867"/>
    </source>
</evidence>
<reference evidence="3" key="1">
    <citation type="submission" date="2016-11" db="EMBL/GenBank/DDBJ databases">
        <authorList>
            <person name="Varghese N."/>
            <person name="Submissions S."/>
        </authorList>
    </citation>
    <scope>NUCLEOTIDE SEQUENCE [LARGE SCALE GENOMIC DNA]</scope>
    <source>
        <strain evidence="3">DSM 27370</strain>
    </source>
</reference>
<feature type="domain" description="DinB-like" evidence="1">
    <location>
        <begin position="10"/>
        <end position="158"/>
    </location>
</feature>
<dbReference type="OrthoDB" id="9793216at2"/>
<evidence type="ECO:0000313" key="3">
    <source>
        <dbReference type="Proteomes" id="UP000184480"/>
    </source>
</evidence>
<dbReference type="AlphaFoldDB" id="A0A1M5FCB9"/>
<dbReference type="InterPro" id="IPR034660">
    <property type="entry name" value="DinB/YfiT-like"/>
</dbReference>
<protein>
    <recommendedName>
        <fullName evidence="1">DinB-like domain-containing protein</fullName>
    </recommendedName>
</protein>
<proteinExistence type="predicted"/>
<organism evidence="2 3">
    <name type="scientific">Dysgonomonas macrotermitis</name>
    <dbReference type="NCBI Taxonomy" id="1346286"/>
    <lineage>
        <taxon>Bacteria</taxon>
        <taxon>Pseudomonadati</taxon>
        <taxon>Bacteroidota</taxon>
        <taxon>Bacteroidia</taxon>
        <taxon>Bacteroidales</taxon>
        <taxon>Dysgonomonadaceae</taxon>
        <taxon>Dysgonomonas</taxon>
    </lineage>
</organism>
<dbReference type="SUPFAM" id="SSF109854">
    <property type="entry name" value="DinB/YfiT-like putative metalloenzymes"/>
    <property type="match status" value="1"/>
</dbReference>
<dbReference type="Pfam" id="PF12867">
    <property type="entry name" value="DinB_2"/>
    <property type="match status" value="1"/>
</dbReference>
<dbReference type="EMBL" id="FQUC01000011">
    <property type="protein sequence ID" value="SHF89109.1"/>
    <property type="molecule type" value="Genomic_DNA"/>
</dbReference>
<dbReference type="Gene3D" id="1.20.120.450">
    <property type="entry name" value="dinb family like domain"/>
    <property type="match status" value="1"/>
</dbReference>
<dbReference type="RefSeq" id="WP_062178844.1">
    <property type="nucleotide sequence ID" value="NZ_BBXL01000006.1"/>
</dbReference>
<dbReference type="Proteomes" id="UP000184480">
    <property type="component" value="Unassembled WGS sequence"/>
</dbReference>
<dbReference type="STRING" id="1346286.SAMN05444362_111126"/>
<gene>
    <name evidence="2" type="ORF">SAMN05444362_111126</name>
</gene>
<name>A0A1M5FCB9_9BACT</name>
<keyword evidence="3" id="KW-1185">Reference proteome</keyword>
<sequence>MNLNEPYALFERNNQELLQLLNDWEPKLLALSNEIISIRKNKQNRTIKQIVGHLVDSASNNTHRIIHLQYQENPLIFPDYATFGNNDRWIAIQDYQSEDWNDLVQLWKYSNEHVIHVIRNVKKEKLDNEWIAGTGEKVSLQSMISGYLSHFKLHLNEIDELINNENR</sequence>
<evidence type="ECO:0000313" key="2">
    <source>
        <dbReference type="EMBL" id="SHF89109.1"/>
    </source>
</evidence>
<dbReference type="InterPro" id="IPR024775">
    <property type="entry name" value="DinB-like"/>
</dbReference>